<reference evidence="2 3" key="1">
    <citation type="journal article" date="2021" name="BMC Genomics">
        <title>Datura genome reveals duplications of psychoactive alkaloid biosynthetic genes and high mutation rate following tissue culture.</title>
        <authorList>
            <person name="Rajewski A."/>
            <person name="Carter-House D."/>
            <person name="Stajich J."/>
            <person name="Litt A."/>
        </authorList>
    </citation>
    <scope>NUCLEOTIDE SEQUENCE [LARGE SCALE GENOMIC DNA]</scope>
    <source>
        <strain evidence="2">AR-01</strain>
    </source>
</reference>
<dbReference type="Proteomes" id="UP000823775">
    <property type="component" value="Unassembled WGS sequence"/>
</dbReference>
<gene>
    <name evidence="2" type="ORF">HAX54_034355</name>
</gene>
<feature type="compositionally biased region" description="Low complexity" evidence="1">
    <location>
        <begin position="70"/>
        <end position="82"/>
    </location>
</feature>
<evidence type="ECO:0000313" key="2">
    <source>
        <dbReference type="EMBL" id="MCD9645446.1"/>
    </source>
</evidence>
<protein>
    <submittedName>
        <fullName evidence="2">Uncharacterized protein</fullName>
    </submittedName>
</protein>
<dbReference type="EMBL" id="JACEIK010004437">
    <property type="protein sequence ID" value="MCD9645446.1"/>
    <property type="molecule type" value="Genomic_DNA"/>
</dbReference>
<comment type="caution">
    <text evidence="2">The sequence shown here is derived from an EMBL/GenBank/DDBJ whole genome shotgun (WGS) entry which is preliminary data.</text>
</comment>
<sequence length="90" mass="9818">MILISRTRLGFICSKLMPSKNDNEVVDITKIKDELNLKLKKRKREPVVSHPSDTVVGINSQAVHDHIANTQPSSSASPATPQLDQSISAA</sequence>
<accession>A0ABS8VE03</accession>
<evidence type="ECO:0000256" key="1">
    <source>
        <dbReference type="SAM" id="MobiDB-lite"/>
    </source>
</evidence>
<name>A0ABS8VE03_DATST</name>
<evidence type="ECO:0000313" key="3">
    <source>
        <dbReference type="Proteomes" id="UP000823775"/>
    </source>
</evidence>
<feature type="region of interest" description="Disordered" evidence="1">
    <location>
        <begin position="61"/>
        <end position="90"/>
    </location>
</feature>
<proteinExistence type="predicted"/>
<organism evidence="2 3">
    <name type="scientific">Datura stramonium</name>
    <name type="common">Jimsonweed</name>
    <name type="synonym">Common thornapple</name>
    <dbReference type="NCBI Taxonomy" id="4076"/>
    <lineage>
        <taxon>Eukaryota</taxon>
        <taxon>Viridiplantae</taxon>
        <taxon>Streptophyta</taxon>
        <taxon>Embryophyta</taxon>
        <taxon>Tracheophyta</taxon>
        <taxon>Spermatophyta</taxon>
        <taxon>Magnoliopsida</taxon>
        <taxon>eudicotyledons</taxon>
        <taxon>Gunneridae</taxon>
        <taxon>Pentapetalae</taxon>
        <taxon>asterids</taxon>
        <taxon>lamiids</taxon>
        <taxon>Solanales</taxon>
        <taxon>Solanaceae</taxon>
        <taxon>Solanoideae</taxon>
        <taxon>Datureae</taxon>
        <taxon>Datura</taxon>
    </lineage>
</organism>
<keyword evidence="3" id="KW-1185">Reference proteome</keyword>